<dbReference type="OrthoDB" id="441660at2759"/>
<accession>A0A2G8LH46</accession>
<evidence type="ECO:0000313" key="1">
    <source>
        <dbReference type="EMBL" id="PIK59573.1"/>
    </source>
</evidence>
<name>A0A2G8LH46_STIJA</name>
<evidence type="ECO:0000313" key="2">
    <source>
        <dbReference type="Proteomes" id="UP000230750"/>
    </source>
</evidence>
<dbReference type="InterPro" id="IPR016186">
    <property type="entry name" value="C-type_lectin-like/link_sf"/>
</dbReference>
<dbReference type="AlphaFoldDB" id="A0A2G8LH46"/>
<sequence>MYGEKNVYTLPLSSLCPEDYIVGYDYGCYQFNSEHMTWEAARAHCRQAVDGDLAIIDEEAEMIPSGEPTFGAIRLVDW</sequence>
<dbReference type="Proteomes" id="UP000230750">
    <property type="component" value="Unassembled WGS sequence"/>
</dbReference>
<comment type="caution">
    <text evidence="1">The sequence shown here is derived from an EMBL/GenBank/DDBJ whole genome shotgun (WGS) entry which is preliminary data.</text>
</comment>
<protein>
    <recommendedName>
        <fullName evidence="3">C-type lectin domain-containing protein</fullName>
    </recommendedName>
</protein>
<keyword evidence="2" id="KW-1185">Reference proteome</keyword>
<proteinExistence type="predicted"/>
<gene>
    <name evidence="1" type="ORF">BSL78_03491</name>
</gene>
<dbReference type="EMBL" id="MRZV01000079">
    <property type="protein sequence ID" value="PIK59573.1"/>
    <property type="molecule type" value="Genomic_DNA"/>
</dbReference>
<dbReference type="CDD" id="cd00037">
    <property type="entry name" value="CLECT"/>
    <property type="match status" value="1"/>
</dbReference>
<reference evidence="1 2" key="1">
    <citation type="journal article" date="2017" name="PLoS Biol.">
        <title>The sea cucumber genome provides insights into morphological evolution and visceral regeneration.</title>
        <authorList>
            <person name="Zhang X."/>
            <person name="Sun L."/>
            <person name="Yuan J."/>
            <person name="Sun Y."/>
            <person name="Gao Y."/>
            <person name="Zhang L."/>
            <person name="Li S."/>
            <person name="Dai H."/>
            <person name="Hamel J.F."/>
            <person name="Liu C."/>
            <person name="Yu Y."/>
            <person name="Liu S."/>
            <person name="Lin W."/>
            <person name="Guo K."/>
            <person name="Jin S."/>
            <person name="Xu P."/>
            <person name="Storey K.B."/>
            <person name="Huan P."/>
            <person name="Zhang T."/>
            <person name="Zhou Y."/>
            <person name="Zhang J."/>
            <person name="Lin C."/>
            <person name="Li X."/>
            <person name="Xing L."/>
            <person name="Huo D."/>
            <person name="Sun M."/>
            <person name="Wang L."/>
            <person name="Mercier A."/>
            <person name="Li F."/>
            <person name="Yang H."/>
            <person name="Xiang J."/>
        </authorList>
    </citation>
    <scope>NUCLEOTIDE SEQUENCE [LARGE SCALE GENOMIC DNA]</scope>
    <source>
        <strain evidence="1">Shaxun</strain>
        <tissue evidence="1">Muscle</tissue>
    </source>
</reference>
<dbReference type="Gene3D" id="3.10.100.10">
    <property type="entry name" value="Mannose-Binding Protein A, subunit A"/>
    <property type="match status" value="1"/>
</dbReference>
<dbReference type="SUPFAM" id="SSF56436">
    <property type="entry name" value="C-type lectin-like"/>
    <property type="match status" value="1"/>
</dbReference>
<dbReference type="InterPro" id="IPR016187">
    <property type="entry name" value="CTDL_fold"/>
</dbReference>
<evidence type="ECO:0008006" key="3">
    <source>
        <dbReference type="Google" id="ProtNLM"/>
    </source>
</evidence>
<organism evidence="1 2">
    <name type="scientific">Stichopus japonicus</name>
    <name type="common">Sea cucumber</name>
    <dbReference type="NCBI Taxonomy" id="307972"/>
    <lineage>
        <taxon>Eukaryota</taxon>
        <taxon>Metazoa</taxon>
        <taxon>Echinodermata</taxon>
        <taxon>Eleutherozoa</taxon>
        <taxon>Echinozoa</taxon>
        <taxon>Holothuroidea</taxon>
        <taxon>Aspidochirotacea</taxon>
        <taxon>Aspidochirotida</taxon>
        <taxon>Stichopodidae</taxon>
        <taxon>Apostichopus</taxon>
    </lineage>
</organism>